<reference evidence="3 4" key="1">
    <citation type="submission" date="2018-02" db="EMBL/GenBank/DDBJ databases">
        <title>Genome sequencing of Solimonas sp. HR-BB.</title>
        <authorList>
            <person name="Lee Y."/>
            <person name="Jeon C.O."/>
        </authorList>
    </citation>
    <scope>NUCLEOTIDE SEQUENCE [LARGE SCALE GENOMIC DNA]</scope>
    <source>
        <strain evidence="3 4">HR-BB</strain>
    </source>
</reference>
<dbReference type="EMBL" id="PSNW01000015">
    <property type="protein sequence ID" value="PPE72202.1"/>
    <property type="molecule type" value="Genomic_DNA"/>
</dbReference>
<dbReference type="InterPro" id="IPR003791">
    <property type="entry name" value="UPF0178"/>
</dbReference>
<sequence length="154" mass="16622">MNIWVDADACPKVIKEILFRAALRKQLELVLVANQPLAVPRQPGVRAVTVPQGFDVADKAIVDWAQAGDIVITNDIPLAAGAVDKGAVAISPRGQLWTRENVRQALGLRNFMDELRGAGVQTGGPAALDQRDRQAFAAQLDRLLVKVPARKPMA</sequence>
<dbReference type="RefSeq" id="WP_104232161.1">
    <property type="nucleotide sequence ID" value="NZ_PSNW01000015.1"/>
</dbReference>
<dbReference type="AlphaFoldDB" id="A0A2S5TB79"/>
<name>A0A2S5TB79_9GAMM</name>
<proteinExistence type="inferred from homology"/>
<comment type="similarity">
    <text evidence="1 2">Belongs to the UPF0178 family.</text>
</comment>
<dbReference type="CDD" id="cd18720">
    <property type="entry name" value="PIN_YqxD-like"/>
    <property type="match status" value="1"/>
</dbReference>
<comment type="caution">
    <text evidence="3">The sequence shown here is derived from an EMBL/GenBank/DDBJ whole genome shotgun (WGS) entry which is preliminary data.</text>
</comment>
<evidence type="ECO:0000256" key="2">
    <source>
        <dbReference type="HAMAP-Rule" id="MF_00489"/>
    </source>
</evidence>
<evidence type="ECO:0000313" key="4">
    <source>
        <dbReference type="Proteomes" id="UP000238220"/>
    </source>
</evidence>
<gene>
    <name evidence="3" type="ORF">C3942_19690</name>
</gene>
<dbReference type="Pfam" id="PF02639">
    <property type="entry name" value="DUF188"/>
    <property type="match status" value="1"/>
</dbReference>
<dbReference type="HAMAP" id="MF_00489">
    <property type="entry name" value="UPF0178"/>
    <property type="match status" value="1"/>
</dbReference>
<keyword evidence="4" id="KW-1185">Reference proteome</keyword>
<dbReference type="Proteomes" id="UP000238220">
    <property type="component" value="Unassembled WGS sequence"/>
</dbReference>
<protein>
    <recommendedName>
        <fullName evidence="2">UPF0178 protein C3942_19690</fullName>
    </recommendedName>
</protein>
<organism evidence="3 4">
    <name type="scientific">Solimonas fluminis</name>
    <dbReference type="NCBI Taxonomy" id="2086571"/>
    <lineage>
        <taxon>Bacteria</taxon>
        <taxon>Pseudomonadati</taxon>
        <taxon>Pseudomonadota</taxon>
        <taxon>Gammaproteobacteria</taxon>
        <taxon>Nevskiales</taxon>
        <taxon>Nevskiaceae</taxon>
        <taxon>Solimonas</taxon>
    </lineage>
</organism>
<dbReference type="PANTHER" id="PTHR35146">
    <property type="entry name" value="UPF0178 PROTEIN YAII"/>
    <property type="match status" value="1"/>
</dbReference>
<dbReference type="OrthoDB" id="9798918at2"/>
<dbReference type="NCBIfam" id="NF001095">
    <property type="entry name" value="PRK00124.1"/>
    <property type="match status" value="1"/>
</dbReference>
<accession>A0A2S5TB79</accession>
<evidence type="ECO:0000256" key="1">
    <source>
        <dbReference type="ARBA" id="ARBA00008522"/>
    </source>
</evidence>
<dbReference type="PANTHER" id="PTHR35146:SF1">
    <property type="entry name" value="UPF0178 PROTEIN YAII"/>
    <property type="match status" value="1"/>
</dbReference>
<evidence type="ECO:0000313" key="3">
    <source>
        <dbReference type="EMBL" id="PPE72202.1"/>
    </source>
</evidence>